<organism evidence="3 4">
    <name type="scientific">Rhodanobacter geophilus</name>
    <dbReference type="NCBI Taxonomy" id="3162488"/>
    <lineage>
        <taxon>Bacteria</taxon>
        <taxon>Pseudomonadati</taxon>
        <taxon>Pseudomonadota</taxon>
        <taxon>Gammaproteobacteria</taxon>
        <taxon>Lysobacterales</taxon>
        <taxon>Rhodanobacteraceae</taxon>
        <taxon>Rhodanobacter</taxon>
    </lineage>
</organism>
<name>A0ABV3QQH8_9GAMM</name>
<dbReference type="CDD" id="cd10448">
    <property type="entry name" value="GIY-YIG_unchar_3"/>
    <property type="match status" value="1"/>
</dbReference>
<proteinExistence type="inferred from homology"/>
<feature type="domain" description="GIY-YIG" evidence="2">
    <location>
        <begin position="4"/>
        <end position="80"/>
    </location>
</feature>
<dbReference type="PANTHER" id="PTHR34477:SF5">
    <property type="entry name" value="BSL5627 PROTEIN"/>
    <property type="match status" value="1"/>
</dbReference>
<reference evidence="3 4" key="1">
    <citation type="submission" date="2024-06" db="EMBL/GenBank/DDBJ databases">
        <authorList>
            <person name="Woo H."/>
        </authorList>
    </citation>
    <scope>NUCLEOTIDE SEQUENCE [LARGE SCALE GENOMIC DNA]</scope>
    <source>
        <strain evidence="3 4">S2-g</strain>
    </source>
</reference>
<dbReference type="SUPFAM" id="SSF82771">
    <property type="entry name" value="GIY-YIG endonuclease"/>
    <property type="match status" value="1"/>
</dbReference>
<dbReference type="Proteomes" id="UP001556170">
    <property type="component" value="Unassembled WGS sequence"/>
</dbReference>
<dbReference type="RefSeq" id="WP_367845150.1">
    <property type="nucleotide sequence ID" value="NZ_JBFOHL010000009.1"/>
</dbReference>
<accession>A0ABV3QQH8</accession>
<dbReference type="InterPro" id="IPR000305">
    <property type="entry name" value="GIY-YIG_endonuc"/>
</dbReference>
<evidence type="ECO:0000313" key="3">
    <source>
        <dbReference type="EMBL" id="MEW9624850.1"/>
    </source>
</evidence>
<dbReference type="Gene3D" id="3.40.1440.10">
    <property type="entry name" value="GIY-YIG endonuclease"/>
    <property type="match status" value="1"/>
</dbReference>
<dbReference type="InterPro" id="IPR035901">
    <property type="entry name" value="GIY-YIG_endonuc_sf"/>
</dbReference>
<dbReference type="Pfam" id="PF01541">
    <property type="entry name" value="GIY-YIG"/>
    <property type="match status" value="1"/>
</dbReference>
<sequence length="98" mass="11771">MTSKQPAVYIMASGERATLYVGVTGNLRLRAWEHREGLVEGFTKRYGVKRLVWFEYRPDFPSAIEREKQLKKWNRAWKLELIETTNPEWRDLWEDLLD</sequence>
<dbReference type="PANTHER" id="PTHR34477">
    <property type="entry name" value="UPF0213 PROTEIN YHBQ"/>
    <property type="match status" value="1"/>
</dbReference>
<dbReference type="EMBL" id="JBFOHL010000009">
    <property type="protein sequence ID" value="MEW9624850.1"/>
    <property type="molecule type" value="Genomic_DNA"/>
</dbReference>
<comment type="similarity">
    <text evidence="1">Belongs to the UPF0213 family.</text>
</comment>
<keyword evidence="4" id="KW-1185">Reference proteome</keyword>
<dbReference type="PROSITE" id="PS50164">
    <property type="entry name" value="GIY_YIG"/>
    <property type="match status" value="1"/>
</dbReference>
<evidence type="ECO:0000259" key="2">
    <source>
        <dbReference type="PROSITE" id="PS50164"/>
    </source>
</evidence>
<protein>
    <submittedName>
        <fullName evidence="3">GIY-YIG nuclease family protein</fullName>
    </submittedName>
</protein>
<evidence type="ECO:0000313" key="4">
    <source>
        <dbReference type="Proteomes" id="UP001556170"/>
    </source>
</evidence>
<comment type="caution">
    <text evidence="3">The sequence shown here is derived from an EMBL/GenBank/DDBJ whole genome shotgun (WGS) entry which is preliminary data.</text>
</comment>
<evidence type="ECO:0000256" key="1">
    <source>
        <dbReference type="ARBA" id="ARBA00007435"/>
    </source>
</evidence>
<gene>
    <name evidence="3" type="ORF">ABQJ56_11500</name>
</gene>
<dbReference type="InterPro" id="IPR050190">
    <property type="entry name" value="UPF0213_domain"/>
</dbReference>